<dbReference type="InterPro" id="IPR014721">
    <property type="entry name" value="Ribsml_uS5_D2-typ_fold_subgr"/>
</dbReference>
<dbReference type="PANTHER" id="PTHR33992">
    <property type="entry name" value="RIBONUCLEASE P PROTEIN COMPONENT"/>
    <property type="match status" value="1"/>
</dbReference>
<dbReference type="GO" id="GO:0001682">
    <property type="term" value="P:tRNA 5'-leader removal"/>
    <property type="evidence" value="ECO:0007669"/>
    <property type="project" value="UniProtKB-UniRule"/>
</dbReference>
<reference evidence="9 10" key="1">
    <citation type="submission" date="2018-10" db="EMBL/GenBank/DDBJ databases">
        <title>Kocuria sp. M5W7-7, whole genome shotgun sequence.</title>
        <authorList>
            <person name="Tuo L."/>
        </authorList>
    </citation>
    <scope>NUCLEOTIDE SEQUENCE [LARGE SCALE GENOMIC DNA]</scope>
    <source>
        <strain evidence="9 10">M5W7-7</strain>
    </source>
</reference>
<dbReference type="GO" id="GO:0000049">
    <property type="term" value="F:tRNA binding"/>
    <property type="evidence" value="ECO:0007669"/>
    <property type="project" value="UniProtKB-UniRule"/>
</dbReference>
<comment type="catalytic activity">
    <reaction evidence="7">
        <text>Endonucleolytic cleavage of RNA, removing 5'-extranucleotides from tRNA precursor.</text>
        <dbReference type="EC" id="3.1.26.5"/>
    </reaction>
</comment>
<evidence type="ECO:0000256" key="3">
    <source>
        <dbReference type="ARBA" id="ARBA00022722"/>
    </source>
</evidence>
<keyword evidence="10" id="KW-1185">Reference proteome</keyword>
<dbReference type="InterPro" id="IPR020539">
    <property type="entry name" value="RNase_P_CS"/>
</dbReference>
<name>A0A3N3ZRY5_9MICC</name>
<evidence type="ECO:0000256" key="7">
    <source>
        <dbReference type="HAMAP-Rule" id="MF_00227"/>
    </source>
</evidence>
<keyword evidence="5 7" id="KW-0378">Hydrolase</keyword>
<evidence type="ECO:0000313" key="10">
    <source>
        <dbReference type="Proteomes" id="UP000270616"/>
    </source>
</evidence>
<organism evidence="9 10">
    <name type="scientific">Kocuria soli</name>
    <dbReference type="NCBI Taxonomy" id="2485125"/>
    <lineage>
        <taxon>Bacteria</taxon>
        <taxon>Bacillati</taxon>
        <taxon>Actinomycetota</taxon>
        <taxon>Actinomycetes</taxon>
        <taxon>Micrococcales</taxon>
        <taxon>Micrococcaceae</taxon>
        <taxon>Kocuria</taxon>
    </lineage>
</organism>
<comment type="similarity">
    <text evidence="7">Belongs to the RnpA family.</text>
</comment>
<comment type="caution">
    <text evidence="9">The sequence shown here is derived from an EMBL/GenBank/DDBJ whole genome shotgun (WGS) entry which is preliminary data.</text>
</comment>
<dbReference type="PANTHER" id="PTHR33992:SF1">
    <property type="entry name" value="RIBONUCLEASE P PROTEIN COMPONENT"/>
    <property type="match status" value="1"/>
</dbReference>
<keyword evidence="4 7" id="KW-0255">Endonuclease</keyword>
<dbReference type="GO" id="GO:0042781">
    <property type="term" value="F:3'-tRNA processing endoribonuclease activity"/>
    <property type="evidence" value="ECO:0007669"/>
    <property type="project" value="TreeGrafter"/>
</dbReference>
<keyword evidence="6 7" id="KW-0694">RNA-binding</keyword>
<dbReference type="Gene3D" id="3.30.230.10">
    <property type="match status" value="1"/>
</dbReference>
<keyword evidence="3 7" id="KW-0540">Nuclease</keyword>
<dbReference type="OrthoDB" id="196964at2"/>
<dbReference type="EC" id="3.1.26.5" evidence="7 8"/>
<dbReference type="NCBIfam" id="TIGR00188">
    <property type="entry name" value="rnpA"/>
    <property type="match status" value="1"/>
</dbReference>
<dbReference type="InterPro" id="IPR000100">
    <property type="entry name" value="RNase_P"/>
</dbReference>
<protein>
    <recommendedName>
        <fullName evidence="7 8">Ribonuclease P protein component</fullName>
        <shortName evidence="7">RNase P protein</shortName>
        <shortName evidence="7">RNaseP protein</shortName>
        <ecNumber evidence="7 8">3.1.26.5</ecNumber>
    </recommendedName>
    <alternativeName>
        <fullName evidence="7">Protein C5</fullName>
    </alternativeName>
</protein>
<evidence type="ECO:0000313" key="9">
    <source>
        <dbReference type="EMBL" id="ROZ64227.1"/>
    </source>
</evidence>
<dbReference type="RefSeq" id="WP_123824325.1">
    <property type="nucleotide sequence ID" value="NZ_RKMF01000003.1"/>
</dbReference>
<evidence type="ECO:0000256" key="2">
    <source>
        <dbReference type="ARBA" id="ARBA00022694"/>
    </source>
</evidence>
<evidence type="ECO:0000256" key="4">
    <source>
        <dbReference type="ARBA" id="ARBA00022759"/>
    </source>
</evidence>
<comment type="subunit">
    <text evidence="7">Consists of a catalytic RNA component (M1 or rnpB) and a protein subunit.</text>
</comment>
<dbReference type="InterPro" id="IPR020568">
    <property type="entry name" value="Ribosomal_Su5_D2-typ_SF"/>
</dbReference>
<evidence type="ECO:0000256" key="8">
    <source>
        <dbReference type="NCBIfam" id="TIGR00188"/>
    </source>
</evidence>
<gene>
    <name evidence="7 9" type="primary">rnpA</name>
    <name evidence="9" type="ORF">EDL96_02900</name>
</gene>
<dbReference type="GO" id="GO:0004526">
    <property type="term" value="F:ribonuclease P activity"/>
    <property type="evidence" value="ECO:0007669"/>
    <property type="project" value="UniProtKB-UniRule"/>
</dbReference>
<dbReference type="AlphaFoldDB" id="A0A3N3ZRY5"/>
<comment type="function">
    <text evidence="1 7">RNaseP catalyzes the removal of the 5'-leader sequence from pre-tRNA to produce the mature 5'-terminus. It can also cleave other RNA substrates such as 4.5S RNA. The protein component plays an auxiliary but essential role in vivo by binding to the 5'-leader sequence and broadening the substrate specificity of the ribozyme.</text>
</comment>
<dbReference type="PROSITE" id="PS00648">
    <property type="entry name" value="RIBONUCLEASE_P"/>
    <property type="match status" value="1"/>
</dbReference>
<accession>A0A3N3ZRY5</accession>
<dbReference type="Pfam" id="PF00825">
    <property type="entry name" value="Ribonuclease_P"/>
    <property type="match status" value="1"/>
</dbReference>
<sequence length="125" mass="13476">MLPSQHRMRTSTLFAATTRSGARQGRRNVVVYVRPTGPDQPVRAGFVVSKAIGNAVTRNRVKRRLRALVEDSVRSRPTGCDVVVRALPPAAEATFHELAADWNSAWSKARVKAGGSADSLTGAHS</sequence>
<dbReference type="Proteomes" id="UP000270616">
    <property type="component" value="Unassembled WGS sequence"/>
</dbReference>
<dbReference type="GO" id="GO:0030677">
    <property type="term" value="C:ribonuclease P complex"/>
    <property type="evidence" value="ECO:0007669"/>
    <property type="project" value="TreeGrafter"/>
</dbReference>
<proteinExistence type="inferred from homology"/>
<dbReference type="EMBL" id="RKMF01000003">
    <property type="protein sequence ID" value="ROZ64227.1"/>
    <property type="molecule type" value="Genomic_DNA"/>
</dbReference>
<keyword evidence="2 7" id="KW-0819">tRNA processing</keyword>
<evidence type="ECO:0000256" key="1">
    <source>
        <dbReference type="ARBA" id="ARBA00002663"/>
    </source>
</evidence>
<evidence type="ECO:0000256" key="5">
    <source>
        <dbReference type="ARBA" id="ARBA00022801"/>
    </source>
</evidence>
<dbReference type="HAMAP" id="MF_00227">
    <property type="entry name" value="RNase_P"/>
    <property type="match status" value="1"/>
</dbReference>
<evidence type="ECO:0000256" key="6">
    <source>
        <dbReference type="ARBA" id="ARBA00022884"/>
    </source>
</evidence>
<dbReference type="SUPFAM" id="SSF54211">
    <property type="entry name" value="Ribosomal protein S5 domain 2-like"/>
    <property type="match status" value="1"/>
</dbReference>